<dbReference type="SUPFAM" id="SSF46785">
    <property type="entry name" value="Winged helix' DNA-binding domain"/>
    <property type="match status" value="1"/>
</dbReference>
<protein>
    <submittedName>
        <fullName evidence="5">BlaI/MecI/CopY family transcriptional regulator</fullName>
    </submittedName>
</protein>
<dbReference type="InterPro" id="IPR005650">
    <property type="entry name" value="BlaI_family"/>
</dbReference>
<reference evidence="5 6" key="1">
    <citation type="submission" date="2019-12" db="EMBL/GenBank/DDBJ databases">
        <title>Novel species isolated from a subtropical stream in China.</title>
        <authorList>
            <person name="Lu H."/>
        </authorList>
    </citation>
    <scope>NUCLEOTIDE SEQUENCE [LARGE SCALE GENOMIC DNA]</scope>
    <source>
        <strain evidence="5 6">FT134W</strain>
    </source>
</reference>
<dbReference type="Proteomes" id="UP000469734">
    <property type="component" value="Unassembled WGS sequence"/>
</dbReference>
<dbReference type="GO" id="GO:0003677">
    <property type="term" value="F:DNA binding"/>
    <property type="evidence" value="ECO:0007669"/>
    <property type="project" value="UniProtKB-KW"/>
</dbReference>
<evidence type="ECO:0000256" key="1">
    <source>
        <dbReference type="ARBA" id="ARBA00011046"/>
    </source>
</evidence>
<evidence type="ECO:0000256" key="4">
    <source>
        <dbReference type="ARBA" id="ARBA00023163"/>
    </source>
</evidence>
<evidence type="ECO:0000313" key="6">
    <source>
        <dbReference type="Proteomes" id="UP000469734"/>
    </source>
</evidence>
<dbReference type="EMBL" id="WWCR01000005">
    <property type="protein sequence ID" value="MYM72057.1"/>
    <property type="molecule type" value="Genomic_DNA"/>
</dbReference>
<evidence type="ECO:0000313" key="5">
    <source>
        <dbReference type="EMBL" id="MYM72057.1"/>
    </source>
</evidence>
<comment type="caution">
    <text evidence="5">The sequence shown here is derived from an EMBL/GenBank/DDBJ whole genome shotgun (WGS) entry which is preliminary data.</text>
</comment>
<keyword evidence="3" id="KW-0238">DNA-binding</keyword>
<organism evidence="5 6">
    <name type="scientific">Duganella margarita</name>
    <dbReference type="NCBI Taxonomy" id="2692170"/>
    <lineage>
        <taxon>Bacteria</taxon>
        <taxon>Pseudomonadati</taxon>
        <taxon>Pseudomonadota</taxon>
        <taxon>Betaproteobacteria</taxon>
        <taxon>Burkholderiales</taxon>
        <taxon>Oxalobacteraceae</taxon>
        <taxon>Telluria group</taxon>
        <taxon>Duganella</taxon>
    </lineage>
</organism>
<dbReference type="PIRSF" id="PIRSF019455">
    <property type="entry name" value="CopR_AtkY"/>
    <property type="match status" value="1"/>
</dbReference>
<gene>
    <name evidence="5" type="ORF">GTP56_07585</name>
</gene>
<dbReference type="Gene3D" id="1.10.10.10">
    <property type="entry name" value="Winged helix-like DNA-binding domain superfamily/Winged helix DNA-binding domain"/>
    <property type="match status" value="1"/>
</dbReference>
<dbReference type="Gene3D" id="1.10.4040.10">
    <property type="entry name" value="Penicillinase repressor domain"/>
    <property type="match status" value="1"/>
</dbReference>
<comment type="similarity">
    <text evidence="1">Belongs to the BlaI transcriptional regulatory family.</text>
</comment>
<dbReference type="InterPro" id="IPR036388">
    <property type="entry name" value="WH-like_DNA-bd_sf"/>
</dbReference>
<dbReference type="GO" id="GO:0045892">
    <property type="term" value="P:negative regulation of DNA-templated transcription"/>
    <property type="evidence" value="ECO:0007669"/>
    <property type="project" value="InterPro"/>
</dbReference>
<keyword evidence="2" id="KW-0805">Transcription regulation</keyword>
<evidence type="ECO:0000256" key="2">
    <source>
        <dbReference type="ARBA" id="ARBA00023015"/>
    </source>
</evidence>
<proteinExistence type="inferred from homology"/>
<accession>A0A7X4GYL1</accession>
<dbReference type="AlphaFoldDB" id="A0A7X4GYL1"/>
<dbReference type="RefSeq" id="WP_161049631.1">
    <property type="nucleotide sequence ID" value="NZ_WWCR01000005.1"/>
</dbReference>
<name>A0A7X4GYL1_9BURK</name>
<keyword evidence="4" id="KW-0804">Transcription</keyword>
<sequence length="122" mass="13633">MQISEAESQVMEVLWSGSPRTAEDVVVALSDQQAWQVATIKTLLNRLLRKGAVRADKDGRRFLYSPLLTRDQWLVTESGSMVQRLFGGRIAPLVAHFGQHGKLSADDLEDLKRLVKELSDGK</sequence>
<evidence type="ECO:0000256" key="3">
    <source>
        <dbReference type="ARBA" id="ARBA00023125"/>
    </source>
</evidence>
<dbReference type="InterPro" id="IPR036390">
    <property type="entry name" value="WH_DNA-bd_sf"/>
</dbReference>
<dbReference type="Pfam" id="PF03965">
    <property type="entry name" value="Penicillinase_R"/>
    <property type="match status" value="1"/>
</dbReference>